<dbReference type="Proteomes" id="UP001515480">
    <property type="component" value="Unassembled WGS sequence"/>
</dbReference>
<accession>A0AB34J179</accession>
<name>A0AB34J179_PRYPA</name>
<organism evidence="2 3">
    <name type="scientific">Prymnesium parvum</name>
    <name type="common">Toxic golden alga</name>
    <dbReference type="NCBI Taxonomy" id="97485"/>
    <lineage>
        <taxon>Eukaryota</taxon>
        <taxon>Haptista</taxon>
        <taxon>Haptophyta</taxon>
        <taxon>Prymnesiophyceae</taxon>
        <taxon>Prymnesiales</taxon>
        <taxon>Prymnesiaceae</taxon>
        <taxon>Prymnesium</taxon>
    </lineage>
</organism>
<keyword evidence="3" id="KW-1185">Reference proteome</keyword>
<comment type="caution">
    <text evidence="2">The sequence shown here is derived from an EMBL/GenBank/DDBJ whole genome shotgun (WGS) entry which is preliminary data.</text>
</comment>
<gene>
    <name evidence="2" type="ORF">AB1Y20_005733</name>
</gene>
<proteinExistence type="predicted"/>
<evidence type="ECO:0000313" key="3">
    <source>
        <dbReference type="Proteomes" id="UP001515480"/>
    </source>
</evidence>
<protein>
    <submittedName>
        <fullName evidence="2">Uncharacterized protein</fullName>
    </submittedName>
</protein>
<feature type="region of interest" description="Disordered" evidence="1">
    <location>
        <begin position="25"/>
        <end position="51"/>
    </location>
</feature>
<sequence>MLGFEWDAEDAACREAMMLALDEAENGCADPPPPAPPPPTTEPPPPSGHTLHDGAPFLRVSAPWGLLLLQEADASHSALAAARAEIALLREEATLRVYVDWGAGGSCGGARLAVRRAAELIAAAEARAPAPLQLDVRVADASAGLSWGGGSRTLHILAPLRGALPLSKLLAAPSDGTPEPDALLAPCCDERAVVAPPLPRAGPSADRFRCTRAQPELLHLPARGLGVELEFLTLAPRPDVTGCFTKAEELHALIQRLNDKLDERANEGKLDADAREGGHDRLRRLLQRVALWGHEVDDHVAVATPSIAARTIAAYREEAMEEAAALDDAQLVQLLCGGRGTMKSEFTSPPPTAGTLDFADDAAAEIACLMRLVRHLGVGAPAVSASGHSGCSCHVHVNVRNPAAPGSILSCREVLGVFFAWVRFDLVTARFARPWMWREPSMAPLYATGAEFSWQEAAWQQGQRVAAHNSPNAGPATYDVPLFVRGVRQVERAADFATLTEEEKCTRIFGRAAETPASRIGRPYCSLNLRRLCSYGTLEFRRFHGTLDEAIIQRWAHFCVSFVERFRVEGRSAIAVLDAAEEDLPTALAAMQLAQERASAEELMREMASHVDPATASYFMRDSGALSLD</sequence>
<dbReference type="EMBL" id="JBGBPQ010000014">
    <property type="protein sequence ID" value="KAL1510901.1"/>
    <property type="molecule type" value="Genomic_DNA"/>
</dbReference>
<reference evidence="2 3" key="1">
    <citation type="journal article" date="2024" name="Science">
        <title>Giant polyketide synthase enzymes in the biosynthesis of giant marine polyether toxins.</title>
        <authorList>
            <person name="Fallon T.R."/>
            <person name="Shende V.V."/>
            <person name="Wierzbicki I.H."/>
            <person name="Pendleton A.L."/>
            <person name="Watervoot N.F."/>
            <person name="Auber R.P."/>
            <person name="Gonzalez D.J."/>
            <person name="Wisecaver J.H."/>
            <person name="Moore B.S."/>
        </authorList>
    </citation>
    <scope>NUCLEOTIDE SEQUENCE [LARGE SCALE GENOMIC DNA]</scope>
    <source>
        <strain evidence="2 3">12B1</strain>
    </source>
</reference>
<evidence type="ECO:0000256" key="1">
    <source>
        <dbReference type="SAM" id="MobiDB-lite"/>
    </source>
</evidence>
<evidence type="ECO:0000313" key="2">
    <source>
        <dbReference type="EMBL" id="KAL1510901.1"/>
    </source>
</evidence>
<dbReference type="AlphaFoldDB" id="A0AB34J179"/>
<feature type="compositionally biased region" description="Pro residues" evidence="1">
    <location>
        <begin position="30"/>
        <end position="47"/>
    </location>
</feature>